<dbReference type="Pfam" id="PF07816">
    <property type="entry name" value="DUF1645"/>
    <property type="match status" value="1"/>
</dbReference>
<proteinExistence type="predicted"/>
<reference evidence="3" key="1">
    <citation type="journal article" date="2024" name="IScience">
        <title>Strigolactones Initiate the Formation of Haustorium-like Structures in Castilleja.</title>
        <authorList>
            <person name="Buerger M."/>
            <person name="Peterson D."/>
            <person name="Chory J."/>
        </authorList>
    </citation>
    <scope>NUCLEOTIDE SEQUENCE [LARGE SCALE GENOMIC DNA]</scope>
</reference>
<sequence length="243" mass="26414">MEKKQESDPHTCPSFSSYSSDSLAETAARVAAGISNDAVQTKDDEDFEFALAINDTAVPAADDQIGTVFPVFDGALFQNRGCDGESTGERKQLDSIEDGDNSNGLSCSSSEADELENIPMSWFCRPKVADQPPASQCKKSKSTGSASKKWKFSDFLMRSNSEGAKDNFVFSLPKNREEKLPGKTKGKGVGGGEKVEPSAHEAMYVQKRSIMEGNKNKSYLPYRRDLVGFFGNVNGSGKSFSHF</sequence>
<name>A0ABD3CJT2_9LAMI</name>
<evidence type="ECO:0000313" key="3">
    <source>
        <dbReference type="Proteomes" id="UP001632038"/>
    </source>
</evidence>
<organism evidence="2 3">
    <name type="scientific">Castilleja foliolosa</name>
    <dbReference type="NCBI Taxonomy" id="1961234"/>
    <lineage>
        <taxon>Eukaryota</taxon>
        <taxon>Viridiplantae</taxon>
        <taxon>Streptophyta</taxon>
        <taxon>Embryophyta</taxon>
        <taxon>Tracheophyta</taxon>
        <taxon>Spermatophyta</taxon>
        <taxon>Magnoliopsida</taxon>
        <taxon>eudicotyledons</taxon>
        <taxon>Gunneridae</taxon>
        <taxon>Pentapetalae</taxon>
        <taxon>asterids</taxon>
        <taxon>lamiids</taxon>
        <taxon>Lamiales</taxon>
        <taxon>Orobanchaceae</taxon>
        <taxon>Pedicularideae</taxon>
        <taxon>Castillejinae</taxon>
        <taxon>Castilleja</taxon>
    </lineage>
</organism>
<evidence type="ECO:0000256" key="1">
    <source>
        <dbReference type="SAM" id="MobiDB-lite"/>
    </source>
</evidence>
<dbReference type="InterPro" id="IPR012442">
    <property type="entry name" value="DUF1645_plant"/>
</dbReference>
<feature type="compositionally biased region" description="Polar residues" evidence="1">
    <location>
        <begin position="101"/>
        <end position="110"/>
    </location>
</feature>
<dbReference type="EMBL" id="JAVIJP010000034">
    <property type="protein sequence ID" value="KAL3629216.1"/>
    <property type="molecule type" value="Genomic_DNA"/>
</dbReference>
<comment type="caution">
    <text evidence="2">The sequence shown here is derived from an EMBL/GenBank/DDBJ whole genome shotgun (WGS) entry which is preliminary data.</text>
</comment>
<dbReference type="AlphaFoldDB" id="A0ABD3CJT2"/>
<feature type="region of interest" description="Disordered" evidence="1">
    <location>
        <begin position="83"/>
        <end position="111"/>
    </location>
</feature>
<gene>
    <name evidence="2" type="ORF">CASFOL_026438</name>
</gene>
<dbReference type="Proteomes" id="UP001632038">
    <property type="component" value="Unassembled WGS sequence"/>
</dbReference>
<dbReference type="PANTHER" id="PTHR33095:SF23">
    <property type="entry name" value="DUF1645 FAMILY PROTEIN"/>
    <property type="match status" value="1"/>
</dbReference>
<protein>
    <submittedName>
        <fullName evidence="2">Uncharacterized protein</fullName>
    </submittedName>
</protein>
<evidence type="ECO:0000313" key="2">
    <source>
        <dbReference type="EMBL" id="KAL3629216.1"/>
    </source>
</evidence>
<keyword evidence="3" id="KW-1185">Reference proteome</keyword>
<accession>A0ABD3CJT2</accession>
<dbReference type="PANTHER" id="PTHR33095">
    <property type="entry name" value="OS07G0619500 PROTEIN"/>
    <property type="match status" value="1"/>
</dbReference>